<organism evidence="11 12">
    <name type="scientific">Dyella japonica DSM 16301</name>
    <dbReference type="NCBI Taxonomy" id="1440762"/>
    <lineage>
        <taxon>Bacteria</taxon>
        <taxon>Pseudomonadati</taxon>
        <taxon>Pseudomonadota</taxon>
        <taxon>Gammaproteobacteria</taxon>
        <taxon>Lysobacterales</taxon>
        <taxon>Rhodanobacteraceae</taxon>
        <taxon>Dyella</taxon>
    </lineage>
</organism>
<dbReference type="GO" id="GO:0043165">
    <property type="term" value="P:Gram-negative-bacterium-type cell outer membrane assembly"/>
    <property type="evidence" value="ECO:0007669"/>
    <property type="project" value="UniProtKB-UniRule"/>
</dbReference>
<evidence type="ECO:0000256" key="2">
    <source>
        <dbReference type="ARBA" id="ARBA00022452"/>
    </source>
</evidence>
<dbReference type="HAMAP" id="MF_01430">
    <property type="entry name" value="OM_assembly_BamA"/>
    <property type="match status" value="1"/>
</dbReference>
<dbReference type="EMBL" id="JPLA01000045">
    <property type="protein sequence ID" value="KLD62422.1"/>
    <property type="molecule type" value="Genomic_DNA"/>
</dbReference>
<evidence type="ECO:0000256" key="6">
    <source>
        <dbReference type="ARBA" id="ARBA00023136"/>
    </source>
</evidence>
<comment type="caution">
    <text evidence="11">The sequence shown here is derived from an EMBL/GenBank/DDBJ whole genome shotgun (WGS) entry which is preliminary data.</text>
</comment>
<evidence type="ECO:0000256" key="7">
    <source>
        <dbReference type="ARBA" id="ARBA00023237"/>
    </source>
</evidence>
<evidence type="ECO:0000259" key="10">
    <source>
        <dbReference type="PROSITE" id="PS51779"/>
    </source>
</evidence>
<comment type="similarity">
    <text evidence="8">Belongs to the BamA family.</text>
</comment>
<dbReference type="PANTHER" id="PTHR12815:SF23">
    <property type="entry name" value="OUTER MEMBRANE PROTEIN ASSEMBLY FACTOR BAMA"/>
    <property type="match status" value="1"/>
</dbReference>
<reference evidence="11 12" key="1">
    <citation type="journal article" date="2015" name="Antonie Van Leeuwenhoek">
        <title>A phylogenomic and molecular marker based taxonomic framework for the order Xanthomonadales: proposal to transfer the families Algiphilaceae and Solimonadaceae to the order Nevskiales ord. nov. and to create a new family within the order Xanthomonadales, the family Rhodanobacteraceae fam. nov., containing the genus Rhodanobacter and its closest relatives.</title>
        <authorList>
            <person name="Naushad S."/>
            <person name="Adeolu M."/>
            <person name="Wong S."/>
            <person name="Sohail M."/>
            <person name="Schellhorn H.E."/>
            <person name="Gupta R.S."/>
        </authorList>
    </citation>
    <scope>NUCLEOTIDE SEQUENCE [LARGE SCALE GENOMIC DNA]</scope>
    <source>
        <strain evidence="11 12">DSM 16301</strain>
    </source>
</reference>
<feature type="chain" id="PRO_5008988449" description="Outer membrane protein assembly factor BamA" evidence="8">
    <location>
        <begin position="20"/>
        <end position="823"/>
    </location>
</feature>
<feature type="domain" description="POTRA" evidence="10">
    <location>
        <begin position="346"/>
        <end position="420"/>
    </location>
</feature>
<dbReference type="PANTHER" id="PTHR12815">
    <property type="entry name" value="SORTING AND ASSEMBLY MACHINERY SAMM50 PROTEIN FAMILY MEMBER"/>
    <property type="match status" value="1"/>
</dbReference>
<comment type="subunit">
    <text evidence="8">Part of the Bam complex.</text>
</comment>
<dbReference type="Pfam" id="PF01103">
    <property type="entry name" value="Omp85"/>
    <property type="match status" value="1"/>
</dbReference>
<dbReference type="InterPro" id="IPR010827">
    <property type="entry name" value="BamA/TamA_POTRA"/>
</dbReference>
<dbReference type="Gene3D" id="3.10.20.310">
    <property type="entry name" value="membrane protein fhac"/>
    <property type="match status" value="5"/>
</dbReference>
<keyword evidence="4 8" id="KW-0732">Signal</keyword>
<keyword evidence="2 8" id="KW-1134">Transmembrane beta strand</keyword>
<dbReference type="Gene3D" id="2.40.160.50">
    <property type="entry name" value="membrane protein fhac: a member of the omp85/tpsb transporter family"/>
    <property type="match status" value="1"/>
</dbReference>
<feature type="domain" description="POTRA" evidence="10">
    <location>
        <begin position="23"/>
        <end position="90"/>
    </location>
</feature>
<evidence type="ECO:0000256" key="3">
    <source>
        <dbReference type="ARBA" id="ARBA00022692"/>
    </source>
</evidence>
<dbReference type="PROSITE" id="PS51779">
    <property type="entry name" value="POTRA"/>
    <property type="match status" value="4"/>
</dbReference>
<dbReference type="Pfam" id="PF07244">
    <property type="entry name" value="POTRA"/>
    <property type="match status" value="5"/>
</dbReference>
<gene>
    <name evidence="8" type="primary">bamA</name>
    <name evidence="11" type="ORF">Y882_15865</name>
</gene>
<dbReference type="NCBIfam" id="TIGR03303">
    <property type="entry name" value="OM_YaeT"/>
    <property type="match status" value="1"/>
</dbReference>
<comment type="function">
    <text evidence="8">Part of the outer membrane protein assembly complex, which is involved in assembly and insertion of beta-barrel proteins into the outer membrane.</text>
</comment>
<dbReference type="FunFam" id="3.10.20.310:FF:000015">
    <property type="entry name" value="Outer membrane protein assembly factor BamA"/>
    <property type="match status" value="1"/>
</dbReference>
<dbReference type="STRING" id="1440762.Y882_15865"/>
<evidence type="ECO:0000256" key="4">
    <source>
        <dbReference type="ARBA" id="ARBA00022729"/>
    </source>
</evidence>
<feature type="signal peptide" evidence="8">
    <location>
        <begin position="1"/>
        <end position="19"/>
    </location>
</feature>
<feature type="domain" description="POTRA" evidence="10">
    <location>
        <begin position="265"/>
        <end position="343"/>
    </location>
</feature>
<keyword evidence="5 8" id="KW-0677">Repeat</keyword>
<evidence type="ECO:0000256" key="9">
    <source>
        <dbReference type="NCBIfam" id="TIGR03303"/>
    </source>
</evidence>
<evidence type="ECO:0000313" key="11">
    <source>
        <dbReference type="EMBL" id="KLD62422.1"/>
    </source>
</evidence>
<dbReference type="InterPro" id="IPR039910">
    <property type="entry name" value="D15-like"/>
</dbReference>
<keyword evidence="7 8" id="KW-0998">Cell outer membrane</keyword>
<dbReference type="RefSeq" id="WP_046972867.1">
    <property type="nucleotide sequence ID" value="NZ_JPLA01000045.1"/>
</dbReference>
<sequence precursor="true">MKRIAALILLASLSANALAFEPFVVSDIRIDGLSRISAGTVLNYLPVNRGDRLTNDAAQRAIRALYQTKFFSDVEIDREGDIMVIKVVERPSIAKLTLRGNKDIKEEDLRKGLKEIGLSEGETFDRLSLDRVQQELVRQYYNRGKYNVSVDPHVTNLDRNRVAVDIEIREGKVAKIKEINIVGNKAFTDKEIRKGFESSTSNMLSWYSKDDQYSREKLSGDLEKLQSYYMDRGYADFGVDSTQVTIAPDKRSMYIAASVKEGDIYTISEVHLLGELILPEDSLHQLVYVHKGDTFNRKAIEASTNAIKTILASIGYAFAKVTPVPKLDKDKRTVDLTLYIEPGKRVYVRRVIFQGNTRTEDDVMRREMRQLEGSWFSQPAIDRSKIRLQRLGYFKTVNIDKALVPGTEDQVDLTVKVEEQSAGSLMFGVGYSQYSGIILSASVSQNNFMGTGDSFTVGASRSDYSTSINASYFNPYLTDSGVGIGYNAGYTKSNYGDTNSDFVNYESSMKSFSSFLSFPISETDNIRAGLGLSSNKINLSYQYLTVDENGNTVTQTANYSPQVLIDYQNALGHQTIHTWDATLGWNHDTRNGYWAPTRGGLISLSTDIALPGSTVQYYKIMGEANHYWPIGKGFVLYVDGQVGYGKTYGQTFDNDGGTTYTAGEKVTFPFWENFYSGGVRDVRGFQDNTLGPRVCVGTVADPVTGKQVPITPLPNGTCQGSVYSYAQPLGGAFKVLGTAELYLPLPFLKDINTARVSWFVDVGNAYQDYQSFTAKTLRVSTGLSLHWQAPIGPLIINFAVPLRTQQDDGHYEERIQFTFGSQF</sequence>
<evidence type="ECO:0000313" key="12">
    <source>
        <dbReference type="Proteomes" id="UP000035481"/>
    </source>
</evidence>
<accession>A0A0G9H3Y8</accession>
<evidence type="ECO:0000256" key="1">
    <source>
        <dbReference type="ARBA" id="ARBA00004370"/>
    </source>
</evidence>
<proteinExistence type="inferred from homology"/>
<dbReference type="InterPro" id="IPR023707">
    <property type="entry name" value="OM_assembly_BamA"/>
</dbReference>
<evidence type="ECO:0000256" key="8">
    <source>
        <dbReference type="HAMAP-Rule" id="MF_01430"/>
    </source>
</evidence>
<comment type="subcellular location">
    <subcellularLocation>
        <location evidence="8">Cell outer membrane</location>
    </subcellularLocation>
    <subcellularLocation>
        <location evidence="1">Membrane</location>
    </subcellularLocation>
</comment>
<dbReference type="GO" id="GO:0051205">
    <property type="term" value="P:protein insertion into membrane"/>
    <property type="evidence" value="ECO:0007669"/>
    <property type="project" value="UniProtKB-UniRule"/>
</dbReference>
<dbReference type="InterPro" id="IPR000184">
    <property type="entry name" value="Bac_surfAg_D15"/>
</dbReference>
<dbReference type="InterPro" id="IPR034746">
    <property type="entry name" value="POTRA"/>
</dbReference>
<dbReference type="FunFam" id="3.10.20.310:FF:000002">
    <property type="entry name" value="Outer membrane protein assembly factor BamA"/>
    <property type="match status" value="1"/>
</dbReference>
<dbReference type="Proteomes" id="UP000035481">
    <property type="component" value="Unassembled WGS sequence"/>
</dbReference>
<dbReference type="PATRIC" id="fig|1440762.4.peg.2897"/>
<evidence type="ECO:0000256" key="5">
    <source>
        <dbReference type="ARBA" id="ARBA00022737"/>
    </source>
</evidence>
<dbReference type="PIRSF" id="PIRSF006076">
    <property type="entry name" value="OM_assembly_OMP85"/>
    <property type="match status" value="1"/>
</dbReference>
<dbReference type="AlphaFoldDB" id="A0A0G9H3Y8"/>
<protein>
    <recommendedName>
        <fullName evidence="8 9">Outer membrane protein assembly factor BamA</fullName>
    </recommendedName>
</protein>
<keyword evidence="3 8" id="KW-0812">Transmembrane</keyword>
<dbReference type="OrthoDB" id="9803054at2"/>
<keyword evidence="6 8" id="KW-0472">Membrane</keyword>
<feature type="domain" description="POTRA" evidence="10">
    <location>
        <begin position="174"/>
        <end position="262"/>
    </location>
</feature>
<dbReference type="GO" id="GO:1990063">
    <property type="term" value="C:Bam protein complex"/>
    <property type="evidence" value="ECO:0007669"/>
    <property type="project" value="TreeGrafter"/>
</dbReference>
<name>A0A0G9H3Y8_9GAMM</name>